<reference evidence="3 4" key="1">
    <citation type="submission" date="2020-04" db="EMBL/GenBank/DDBJ databases">
        <title>Description of novel Gluconacetobacter.</title>
        <authorList>
            <person name="Sombolestani A."/>
        </authorList>
    </citation>
    <scope>NUCLEOTIDE SEQUENCE [LARGE SCALE GENOMIC DNA]</scope>
    <source>
        <strain evidence="3 4">LMG 27802</strain>
    </source>
</reference>
<gene>
    <name evidence="3" type="ORF">HLH28_00900</name>
</gene>
<feature type="transmembrane region" description="Helical" evidence="1">
    <location>
        <begin position="123"/>
        <end position="141"/>
    </location>
</feature>
<evidence type="ECO:0000313" key="4">
    <source>
        <dbReference type="Proteomes" id="UP000578030"/>
    </source>
</evidence>
<keyword evidence="1" id="KW-0812">Transmembrane</keyword>
<dbReference type="SUPFAM" id="SSF103481">
    <property type="entry name" value="Multidrug resistance efflux transporter EmrE"/>
    <property type="match status" value="2"/>
</dbReference>
<keyword evidence="1" id="KW-0472">Membrane</keyword>
<feature type="transmembrane region" description="Helical" evidence="1">
    <location>
        <begin position="186"/>
        <end position="210"/>
    </location>
</feature>
<comment type="caution">
    <text evidence="3">The sequence shown here is derived from an EMBL/GenBank/DDBJ whole genome shotgun (WGS) entry which is preliminary data.</text>
</comment>
<dbReference type="InterPro" id="IPR037185">
    <property type="entry name" value="EmrE-like"/>
</dbReference>
<protein>
    <submittedName>
        <fullName evidence="3">DMT family transporter</fullName>
    </submittedName>
</protein>
<feature type="transmembrane region" description="Helical" evidence="1">
    <location>
        <begin position="277"/>
        <end position="295"/>
    </location>
</feature>
<evidence type="ECO:0000259" key="2">
    <source>
        <dbReference type="Pfam" id="PF00892"/>
    </source>
</evidence>
<evidence type="ECO:0000313" key="3">
    <source>
        <dbReference type="EMBL" id="MBB2200148.1"/>
    </source>
</evidence>
<keyword evidence="4" id="KW-1185">Reference proteome</keyword>
<name>A0A7W4K4J7_9PROT</name>
<dbReference type="RefSeq" id="WP_182953242.1">
    <property type="nucleotide sequence ID" value="NZ_JABEQM010000001.1"/>
</dbReference>
<feature type="transmembrane region" description="Helical" evidence="1">
    <location>
        <begin position="249"/>
        <end position="271"/>
    </location>
</feature>
<feature type="domain" description="EamA" evidence="2">
    <location>
        <begin position="161"/>
        <end position="294"/>
    </location>
</feature>
<feature type="transmembrane region" description="Helical" evidence="1">
    <location>
        <begin position="95"/>
        <end position="116"/>
    </location>
</feature>
<proteinExistence type="predicted"/>
<keyword evidence="1" id="KW-1133">Transmembrane helix</keyword>
<dbReference type="Pfam" id="PF00892">
    <property type="entry name" value="EamA"/>
    <property type="match status" value="1"/>
</dbReference>
<dbReference type="Proteomes" id="UP000578030">
    <property type="component" value="Unassembled WGS sequence"/>
</dbReference>
<accession>A0A7W4K4J7</accession>
<feature type="transmembrane region" description="Helical" evidence="1">
    <location>
        <begin position="68"/>
        <end position="89"/>
    </location>
</feature>
<organism evidence="3 4">
    <name type="scientific">Gluconacetobacter tumulisoli</name>
    <dbReference type="NCBI Taxonomy" id="1286189"/>
    <lineage>
        <taxon>Bacteria</taxon>
        <taxon>Pseudomonadati</taxon>
        <taxon>Pseudomonadota</taxon>
        <taxon>Alphaproteobacteria</taxon>
        <taxon>Acetobacterales</taxon>
        <taxon>Acetobacteraceae</taxon>
        <taxon>Gluconacetobacter</taxon>
    </lineage>
</organism>
<feature type="transmembrane region" description="Helical" evidence="1">
    <location>
        <begin position="222"/>
        <end position="242"/>
    </location>
</feature>
<feature type="transmembrane region" description="Helical" evidence="1">
    <location>
        <begin position="161"/>
        <end position="179"/>
    </location>
</feature>
<dbReference type="GO" id="GO:0016020">
    <property type="term" value="C:membrane"/>
    <property type="evidence" value="ECO:0007669"/>
    <property type="project" value="InterPro"/>
</dbReference>
<feature type="transmembrane region" description="Helical" evidence="1">
    <location>
        <begin position="34"/>
        <end position="56"/>
    </location>
</feature>
<sequence>MTAAILLGLSAALFYGTGDFLAGFASRAIGVLRMMFWSQVTVSVGMAAAMCVAGLGAWRPVYGAGWAVWGWAIGSTFLILGASGLYFRALQVGRFSVVTPVMACYGIVAALCAAALGEPLRASVLPGVILAIAGGVVSSIPPAGAGGDDPGATVARGGGEGVWLAALSACFYGAGFCVQGRFVTPYLGALGTVWAFYTVGMVVLLAVALLMRGDITFPGQHYGAVTALTGLLSGLAYLSLSVAAGLGSIALPTVLSSLTSMVTVLQARLIIREPVATHQWLGMVGVLVGLAVLNLG</sequence>
<dbReference type="InterPro" id="IPR000620">
    <property type="entry name" value="EamA_dom"/>
</dbReference>
<dbReference type="AlphaFoldDB" id="A0A7W4K4J7"/>
<dbReference type="EMBL" id="JABEQM010000001">
    <property type="protein sequence ID" value="MBB2200148.1"/>
    <property type="molecule type" value="Genomic_DNA"/>
</dbReference>
<evidence type="ECO:0000256" key="1">
    <source>
        <dbReference type="SAM" id="Phobius"/>
    </source>
</evidence>